<dbReference type="InterPro" id="IPR029056">
    <property type="entry name" value="Ribokinase-like"/>
</dbReference>
<evidence type="ECO:0000313" key="4">
    <source>
        <dbReference type="Proteomes" id="UP001620597"/>
    </source>
</evidence>
<accession>A0ABW8NG64</accession>
<proteinExistence type="predicted"/>
<name>A0ABW8NG64_9GAMM</name>
<reference evidence="3 4" key="1">
    <citation type="submission" date="2024-03" db="EMBL/GenBank/DDBJ databases">
        <title>High-quality draft genome sequence of Oceanobacter sp. wDCs-4.</title>
        <authorList>
            <person name="Dong C."/>
        </authorList>
    </citation>
    <scope>NUCLEOTIDE SEQUENCE [LARGE SCALE GENOMIC DNA]</scope>
    <source>
        <strain evidence="4">wDCs-4</strain>
    </source>
</reference>
<evidence type="ECO:0000313" key="3">
    <source>
        <dbReference type="EMBL" id="MFK4751897.1"/>
    </source>
</evidence>
<dbReference type="Gene3D" id="3.40.1190.20">
    <property type="match status" value="1"/>
</dbReference>
<dbReference type="InterPro" id="IPR022998">
    <property type="entry name" value="ThiamineP_synth_TenI"/>
</dbReference>
<gene>
    <name evidence="3" type="ORF">WG929_05680</name>
</gene>
<feature type="domain" description="Thiamine phosphate synthase/TenI" evidence="1">
    <location>
        <begin position="371"/>
        <end position="535"/>
    </location>
</feature>
<dbReference type="Gene3D" id="3.20.20.70">
    <property type="entry name" value="Aldolase class I"/>
    <property type="match status" value="1"/>
</dbReference>
<dbReference type="SUPFAM" id="SSF51391">
    <property type="entry name" value="Thiamin phosphate synthase"/>
    <property type="match status" value="1"/>
</dbReference>
<dbReference type="Pfam" id="PF08543">
    <property type="entry name" value="Phos_pyr_kin"/>
    <property type="match status" value="1"/>
</dbReference>
<dbReference type="InterPro" id="IPR036206">
    <property type="entry name" value="ThiamineP_synth_sf"/>
</dbReference>
<dbReference type="SUPFAM" id="SSF53613">
    <property type="entry name" value="Ribokinase-like"/>
    <property type="match status" value="1"/>
</dbReference>
<dbReference type="PANTHER" id="PTHR20858">
    <property type="entry name" value="PHOSPHOMETHYLPYRIMIDINE KINASE"/>
    <property type="match status" value="1"/>
</dbReference>
<comment type="caution">
    <text evidence="3">The sequence shown here is derived from an EMBL/GenBank/DDBJ whole genome shotgun (WGS) entry which is preliminary data.</text>
</comment>
<dbReference type="Proteomes" id="UP001620597">
    <property type="component" value="Unassembled WGS sequence"/>
</dbReference>
<dbReference type="InterPro" id="IPR013785">
    <property type="entry name" value="Aldolase_TIM"/>
</dbReference>
<dbReference type="PANTHER" id="PTHR20858:SF17">
    <property type="entry name" value="HYDROXYMETHYLPYRIMIDINE_PHOSPHOMETHYLPYRIMIDINE KINASE THI20-RELATED"/>
    <property type="match status" value="1"/>
</dbReference>
<dbReference type="RefSeq" id="WP_416205256.1">
    <property type="nucleotide sequence ID" value="NZ_JBBKTX010000005.1"/>
</dbReference>
<dbReference type="Pfam" id="PF02581">
    <property type="entry name" value="TMP-TENI"/>
    <property type="match status" value="1"/>
</dbReference>
<protein>
    <submittedName>
        <fullName evidence="3">Thiamine phosphate synthase</fullName>
    </submittedName>
</protein>
<evidence type="ECO:0000259" key="1">
    <source>
        <dbReference type="Pfam" id="PF02581"/>
    </source>
</evidence>
<keyword evidence="4" id="KW-1185">Reference proteome</keyword>
<dbReference type="InterPro" id="IPR013749">
    <property type="entry name" value="PM/HMP-P_kinase-1"/>
</dbReference>
<dbReference type="CDD" id="cd00564">
    <property type="entry name" value="TMP_TenI"/>
    <property type="match status" value="1"/>
</dbReference>
<organism evidence="3 4">
    <name type="scientific">Oceanobacter antarcticus</name>
    <dbReference type="NCBI Taxonomy" id="3133425"/>
    <lineage>
        <taxon>Bacteria</taxon>
        <taxon>Pseudomonadati</taxon>
        <taxon>Pseudomonadota</taxon>
        <taxon>Gammaproteobacteria</taxon>
        <taxon>Oceanospirillales</taxon>
        <taxon>Oceanospirillaceae</taxon>
        <taxon>Oceanobacter</taxon>
    </lineage>
</organism>
<dbReference type="EMBL" id="JBBKTX010000005">
    <property type="protein sequence ID" value="MFK4751897.1"/>
    <property type="molecule type" value="Genomic_DNA"/>
</dbReference>
<evidence type="ECO:0000259" key="2">
    <source>
        <dbReference type="Pfam" id="PF08543"/>
    </source>
</evidence>
<sequence>MKMLFSAGDCDAPADPLERVRLWSLTASDCSAGAGMQADVAVAQAMGVDCATLVIAMTAQSSLGVRAIEPMTLSMLDAQWTALLDDGWPQAVRLGWIPPDVDLFRWLLQRLRLLQQRAIPIVWDPVLGATGGGLASWHRLADYAALLALVDIVTPNSTELLRLTGSVDHSREGIFAAAQTVLAAGAKAVLITGIDAAQLDLKDSDGQCYRQADPPLVDWYISPRASSVGGNGDEVTDDMIMDDVIVDETDPEQQLAPSFMLLHSRLPWSAHGTGCHLAAALAVGLASGWRRYDSVVLAVANTLASLATASRRASGYHQLFATDVRHRTFKQQGVRLLPVATASASPVVFTRSFPPLPKQLGLYGLVDNLPHLRRLLKLGIDSLQWRVKEPGPDYHADTWEAIRVCRRAGVMLFINDDWQLALELGADGVHLGQEDLLEADLERLAEAGLMLGISTHSEWEILHALHYQPSYIAFGPVFKPLSKILKYPPLGCTTLARWVQRSGSVPLTCIGGITPETIQQVAATGIRSAAIVTALADDAELEQRLQQLRCWFPPTVQRFGLEMRRTVPTL</sequence>
<feature type="domain" description="Pyridoxamine kinase/Phosphomethylpyrimidine kinase" evidence="2">
    <location>
        <begin position="29"/>
        <end position="197"/>
    </location>
</feature>